<accession>A0A8B8AID5</accession>
<evidence type="ECO:0000259" key="6">
    <source>
        <dbReference type="PROSITE" id="PS50871"/>
    </source>
</evidence>
<feature type="domain" description="C1q" evidence="6">
    <location>
        <begin position="254"/>
        <end position="388"/>
    </location>
</feature>
<dbReference type="PRINTS" id="PR00007">
    <property type="entry name" value="COMPLEMNTC1Q"/>
</dbReference>
<dbReference type="Proteomes" id="UP000694844">
    <property type="component" value="Chromosome 7"/>
</dbReference>
<organism evidence="7 8">
    <name type="scientific">Crassostrea virginica</name>
    <name type="common">Eastern oyster</name>
    <dbReference type="NCBI Taxonomy" id="6565"/>
    <lineage>
        <taxon>Eukaryota</taxon>
        <taxon>Metazoa</taxon>
        <taxon>Spiralia</taxon>
        <taxon>Lophotrochozoa</taxon>
        <taxon>Mollusca</taxon>
        <taxon>Bivalvia</taxon>
        <taxon>Autobranchia</taxon>
        <taxon>Pteriomorphia</taxon>
        <taxon>Ostreida</taxon>
        <taxon>Ostreoidea</taxon>
        <taxon>Ostreidae</taxon>
        <taxon>Crassostrea</taxon>
    </lineage>
</organism>
<keyword evidence="2" id="KW-0964">Secreted</keyword>
<dbReference type="Gene3D" id="2.60.120.40">
    <property type="match status" value="2"/>
</dbReference>
<dbReference type="PANTHER" id="PTHR22923">
    <property type="entry name" value="CEREBELLIN-RELATED"/>
    <property type="match status" value="1"/>
</dbReference>
<dbReference type="GO" id="GO:0005576">
    <property type="term" value="C:extracellular region"/>
    <property type="evidence" value="ECO:0007669"/>
    <property type="project" value="UniProtKB-SubCell"/>
</dbReference>
<sequence>MLFAFNFSAYRYASAESEEDLNSSPDWQFAIRKIKELENRIKIQDERIATLEKRPLDEEWKSVINLQKTVQKQNDRINQLEARIYELEGIGQDDNIESVQTKSPTNVSEPNNSTIQSDKKRLLLQPTTIPVESVAFFARFSSSTPAGINHHILVFDKVITNVGNAYHSHTGTFIAPRSGLYVFTWTIRLYGTFHHSTELLVNNNVVNVIYLHPAQTIDGSVTGTAVVHVNQGDDAFIRTGTVNGERLLVQPTTVPLESVAFYAYFSSNTPASIDHHILTFDTVITNVGNAYHPHMGTFIAPRSGLYVFTWTIRLYGNNYHSTELLVDNNIVNVIYFNPLDHIDGSVTGTAVIHVNQGDDVMVRTGSPNFGDIKSYPNGRSSFAGWSLM</sequence>
<evidence type="ECO:0000313" key="8">
    <source>
        <dbReference type="RefSeq" id="XP_022291036.1"/>
    </source>
</evidence>
<gene>
    <name evidence="8" type="primary">LOC111102535</name>
</gene>
<evidence type="ECO:0000256" key="1">
    <source>
        <dbReference type="ARBA" id="ARBA00004613"/>
    </source>
</evidence>
<reference evidence="8" key="1">
    <citation type="submission" date="2025-08" db="UniProtKB">
        <authorList>
            <consortium name="RefSeq"/>
        </authorList>
    </citation>
    <scope>IDENTIFICATION</scope>
    <source>
        <tissue evidence="8">Whole sample</tissue>
    </source>
</reference>
<feature type="region of interest" description="Disordered" evidence="5">
    <location>
        <begin position="95"/>
        <end position="116"/>
    </location>
</feature>
<keyword evidence="4" id="KW-0175">Coiled coil</keyword>
<evidence type="ECO:0000256" key="4">
    <source>
        <dbReference type="SAM" id="Coils"/>
    </source>
</evidence>
<dbReference type="InterPro" id="IPR050822">
    <property type="entry name" value="Cerebellin_Synaptic_Org"/>
</dbReference>
<dbReference type="GeneID" id="111102535"/>
<dbReference type="InterPro" id="IPR001073">
    <property type="entry name" value="C1q_dom"/>
</dbReference>
<dbReference type="InterPro" id="IPR008983">
    <property type="entry name" value="Tumour_necrosis_fac-like_dom"/>
</dbReference>
<dbReference type="RefSeq" id="XP_022291036.1">
    <property type="nucleotide sequence ID" value="XM_022435328.1"/>
</dbReference>
<keyword evidence="3" id="KW-0732">Signal</keyword>
<feature type="domain" description="C1q" evidence="6">
    <location>
        <begin position="129"/>
        <end position="244"/>
    </location>
</feature>
<dbReference type="KEGG" id="cvn:111102535"/>
<dbReference type="SUPFAM" id="SSF49842">
    <property type="entry name" value="TNF-like"/>
    <property type="match status" value="2"/>
</dbReference>
<keyword evidence="7" id="KW-1185">Reference proteome</keyword>
<feature type="compositionally biased region" description="Polar residues" evidence="5">
    <location>
        <begin position="97"/>
        <end position="116"/>
    </location>
</feature>
<evidence type="ECO:0000256" key="5">
    <source>
        <dbReference type="SAM" id="MobiDB-lite"/>
    </source>
</evidence>
<proteinExistence type="predicted"/>
<feature type="coiled-coil region" evidence="4">
    <location>
        <begin position="34"/>
        <end position="90"/>
    </location>
</feature>
<dbReference type="Pfam" id="PF00386">
    <property type="entry name" value="C1q"/>
    <property type="match status" value="2"/>
</dbReference>
<dbReference type="AlphaFoldDB" id="A0A8B8AID5"/>
<dbReference type="SMART" id="SM00110">
    <property type="entry name" value="C1Q"/>
    <property type="match status" value="2"/>
</dbReference>
<dbReference type="PANTHER" id="PTHR22923:SF113">
    <property type="entry name" value="COMPLEMENT C1Q-LIKE PROTEIN 4"/>
    <property type="match status" value="1"/>
</dbReference>
<evidence type="ECO:0000256" key="3">
    <source>
        <dbReference type="ARBA" id="ARBA00022729"/>
    </source>
</evidence>
<protein>
    <submittedName>
        <fullName evidence="8">Uncharacterized protein LOC111102535</fullName>
    </submittedName>
</protein>
<dbReference type="PROSITE" id="PS50871">
    <property type="entry name" value="C1Q"/>
    <property type="match status" value="2"/>
</dbReference>
<name>A0A8B8AID5_CRAVI</name>
<evidence type="ECO:0000256" key="2">
    <source>
        <dbReference type="ARBA" id="ARBA00022525"/>
    </source>
</evidence>
<evidence type="ECO:0000313" key="7">
    <source>
        <dbReference type="Proteomes" id="UP000694844"/>
    </source>
</evidence>
<dbReference type="OrthoDB" id="6126002at2759"/>
<comment type="subcellular location">
    <subcellularLocation>
        <location evidence="1">Secreted</location>
    </subcellularLocation>
</comment>